<dbReference type="AlphaFoldDB" id="A0A2S2NQH9"/>
<reference evidence="1" key="1">
    <citation type="submission" date="2018-04" db="EMBL/GenBank/DDBJ databases">
        <title>Transcriptome of Schizaphis graminum biotype I.</title>
        <authorList>
            <person name="Scully E.D."/>
            <person name="Geib S.M."/>
            <person name="Palmer N.A."/>
            <person name="Koch K."/>
            <person name="Bradshaw J."/>
            <person name="Heng-Moss T."/>
            <person name="Sarath G."/>
        </authorList>
    </citation>
    <scope>NUCLEOTIDE SEQUENCE</scope>
</reference>
<dbReference type="EMBL" id="GGMR01006387">
    <property type="protein sequence ID" value="MBY19006.1"/>
    <property type="molecule type" value="Transcribed_RNA"/>
</dbReference>
<protein>
    <submittedName>
        <fullName evidence="1">Uncharacterized protein</fullName>
    </submittedName>
</protein>
<evidence type="ECO:0000313" key="1">
    <source>
        <dbReference type="EMBL" id="MBY19006.1"/>
    </source>
</evidence>
<gene>
    <name evidence="1" type="ORF">g.130390</name>
</gene>
<proteinExistence type="predicted"/>
<accession>A0A2S2NQH9</accession>
<name>A0A2S2NQH9_SCHGA</name>
<organism evidence="1">
    <name type="scientific">Schizaphis graminum</name>
    <name type="common">Green bug aphid</name>
    <dbReference type="NCBI Taxonomy" id="13262"/>
    <lineage>
        <taxon>Eukaryota</taxon>
        <taxon>Metazoa</taxon>
        <taxon>Ecdysozoa</taxon>
        <taxon>Arthropoda</taxon>
        <taxon>Hexapoda</taxon>
        <taxon>Insecta</taxon>
        <taxon>Pterygota</taxon>
        <taxon>Neoptera</taxon>
        <taxon>Paraneoptera</taxon>
        <taxon>Hemiptera</taxon>
        <taxon>Sternorrhyncha</taxon>
        <taxon>Aphidomorpha</taxon>
        <taxon>Aphidoidea</taxon>
        <taxon>Aphididae</taxon>
        <taxon>Aphidini</taxon>
        <taxon>Schizaphis</taxon>
    </lineage>
</organism>
<sequence>MCRYSGGCRWRLRAQRDGCAWEYRSCTATDAEESSNHVLWYTLTSLLLILGRGRSPYLYSCGNLYLCKHRTFIIVYGKMFNCIIYKYTNVFSTMITYSLPIFNYYKNVNCNLFRNLTKVTTLTVYL</sequence>